<feature type="compositionally biased region" description="Acidic residues" evidence="3">
    <location>
        <begin position="31"/>
        <end position="45"/>
    </location>
</feature>
<evidence type="ECO:0000256" key="3">
    <source>
        <dbReference type="SAM" id="MobiDB-lite"/>
    </source>
</evidence>
<organism evidence="4 5">
    <name type="scientific">Molorchus minor</name>
    <dbReference type="NCBI Taxonomy" id="1323400"/>
    <lineage>
        <taxon>Eukaryota</taxon>
        <taxon>Metazoa</taxon>
        <taxon>Ecdysozoa</taxon>
        <taxon>Arthropoda</taxon>
        <taxon>Hexapoda</taxon>
        <taxon>Insecta</taxon>
        <taxon>Pterygota</taxon>
        <taxon>Neoptera</taxon>
        <taxon>Endopterygota</taxon>
        <taxon>Coleoptera</taxon>
        <taxon>Polyphaga</taxon>
        <taxon>Cucujiformia</taxon>
        <taxon>Chrysomeloidea</taxon>
        <taxon>Cerambycidae</taxon>
        <taxon>Lamiinae</taxon>
        <taxon>Monochamini</taxon>
        <taxon>Molorchus</taxon>
    </lineage>
</organism>
<protein>
    <submittedName>
        <fullName evidence="4">Uncharacterized protein</fullName>
    </submittedName>
</protein>
<gene>
    <name evidence="4" type="ORF">NQ317_010316</name>
</gene>
<feature type="compositionally biased region" description="Basic and acidic residues" evidence="3">
    <location>
        <begin position="46"/>
        <end position="66"/>
    </location>
</feature>
<dbReference type="PANTHER" id="PTHR15502:SF7">
    <property type="entry name" value="CALCINEURIN-BINDING PROTEIN CABIN-1"/>
    <property type="match status" value="1"/>
</dbReference>
<name>A0ABQ9IYR1_9CUCU</name>
<feature type="compositionally biased region" description="Low complexity" evidence="3">
    <location>
        <begin position="156"/>
        <end position="184"/>
    </location>
</feature>
<reference evidence="4" key="1">
    <citation type="journal article" date="2023" name="Insect Mol. Biol.">
        <title>Genome sequencing provides insights into the evolution of gene families encoding plant cell wall-degrading enzymes in longhorned beetles.</title>
        <authorList>
            <person name="Shin N.R."/>
            <person name="Okamura Y."/>
            <person name="Kirsch R."/>
            <person name="Pauchet Y."/>
        </authorList>
    </citation>
    <scope>NUCLEOTIDE SEQUENCE</scope>
    <source>
        <strain evidence="4">MMC_N1</strain>
    </source>
</reference>
<comment type="caution">
    <text evidence="4">The sequence shown here is derived from an EMBL/GenBank/DDBJ whole genome shotgun (WGS) entry which is preliminary data.</text>
</comment>
<dbReference type="Proteomes" id="UP001162164">
    <property type="component" value="Unassembled WGS sequence"/>
</dbReference>
<proteinExistence type="predicted"/>
<evidence type="ECO:0000256" key="1">
    <source>
        <dbReference type="ARBA" id="ARBA00004123"/>
    </source>
</evidence>
<keyword evidence="2" id="KW-0539">Nucleus</keyword>
<accession>A0ABQ9IYR1</accession>
<keyword evidence="5" id="KW-1185">Reference proteome</keyword>
<evidence type="ECO:0000313" key="5">
    <source>
        <dbReference type="Proteomes" id="UP001162164"/>
    </source>
</evidence>
<dbReference type="InterPro" id="IPR033053">
    <property type="entry name" value="Hir3/CABIN1"/>
</dbReference>
<dbReference type="EMBL" id="JAPWTJ010001811">
    <property type="protein sequence ID" value="KAJ8969408.1"/>
    <property type="molecule type" value="Genomic_DNA"/>
</dbReference>
<evidence type="ECO:0000256" key="2">
    <source>
        <dbReference type="ARBA" id="ARBA00023242"/>
    </source>
</evidence>
<feature type="region of interest" description="Disordered" evidence="3">
    <location>
        <begin position="23"/>
        <end position="191"/>
    </location>
</feature>
<feature type="compositionally biased region" description="Basic and acidic residues" evidence="3">
    <location>
        <begin position="102"/>
        <end position="151"/>
    </location>
</feature>
<evidence type="ECO:0000313" key="4">
    <source>
        <dbReference type="EMBL" id="KAJ8969408.1"/>
    </source>
</evidence>
<sequence>MRVLAHVKSTNIDEAVVTSADEIKETAKPVEEDDGDVIMISDSDDELAKDTPKPEAKAEETAKKSDPNLNGKDVQQMLDEMMVQTMKAVEEQPEEIDSDLSGTEKVEEVVCKEEKQEEKVETKNKEKSEIQKKKSQEKHSESATDTDKTSMDDDSSSSSSSSSSVSSSDSDSDDSSSSASSSSTGTNNENMSNNEILSLVDRCITGLEICLIRLSQNYKALYRLAHLYFYYKPKKDVTKCNQLLLGEYKCKNGTVITGLFSDRKINNLFNGIWRIPSTEIDRPGSLSAHMSRCISLLLQILRNTDDNKTLIELCMQLRKNSLT</sequence>
<dbReference type="PANTHER" id="PTHR15502">
    <property type="entry name" value="CALCINEURIN-BINDING PROTEIN CABIN 1-RELATED"/>
    <property type="match status" value="1"/>
</dbReference>
<comment type="subcellular location">
    <subcellularLocation>
        <location evidence="1">Nucleus</location>
    </subcellularLocation>
</comment>